<evidence type="ECO:0000259" key="1">
    <source>
        <dbReference type="Pfam" id="PF10615"/>
    </source>
</evidence>
<gene>
    <name evidence="2" type="ORF">JMF97_10270</name>
</gene>
<dbReference type="Proteomes" id="UP000661193">
    <property type="component" value="Unassembled WGS sequence"/>
</dbReference>
<dbReference type="InterPro" id="IPR037119">
    <property type="entry name" value="Haem_oxidase_HugZ-like_sf"/>
</dbReference>
<dbReference type="Pfam" id="PF10615">
    <property type="entry name" value="DUF2470"/>
    <property type="match status" value="1"/>
</dbReference>
<dbReference type="RefSeq" id="WP_203221332.1">
    <property type="nucleotide sequence ID" value="NZ_JAETXL010000003.1"/>
</dbReference>
<sequence length="104" mass="11156">MSAANPFPPEVIAAVMRHMNTDHADDCLVICQGLGGQPTATAATMSGLDAEAMEFLAVVDGTEVPVRVPFSERLVERRQIRAEAARMYREACAALGRTPRPDAS</sequence>
<reference evidence="2 3" key="1">
    <citation type="submission" date="2021-01" db="EMBL/GenBank/DDBJ databases">
        <title>Genome sequencing of Micromonospora fiedleri MG-37.</title>
        <authorList>
            <person name="Moreland P.E.J."/>
            <person name="Stach J.E.M."/>
        </authorList>
    </citation>
    <scope>NUCLEOTIDE SEQUENCE [LARGE SCALE GENOMIC DNA]</scope>
    <source>
        <strain evidence="2 3">MG-37</strain>
    </source>
</reference>
<evidence type="ECO:0000313" key="2">
    <source>
        <dbReference type="EMBL" id="MBL6276548.1"/>
    </source>
</evidence>
<dbReference type="Gene3D" id="3.20.180.10">
    <property type="entry name" value="PNP-oxidase-like"/>
    <property type="match status" value="1"/>
</dbReference>
<protein>
    <submittedName>
        <fullName evidence="2">DUF2470 domain-containing protein</fullName>
    </submittedName>
</protein>
<comment type="caution">
    <text evidence="2">The sequence shown here is derived from an EMBL/GenBank/DDBJ whole genome shotgun (WGS) entry which is preliminary data.</text>
</comment>
<feature type="domain" description="DUF2470" evidence="1">
    <location>
        <begin position="14"/>
        <end position="87"/>
    </location>
</feature>
<proteinExistence type="predicted"/>
<organism evidence="2 3">
    <name type="scientific">Micromonospora fiedleri</name>
    <dbReference type="NCBI Taxonomy" id="1157498"/>
    <lineage>
        <taxon>Bacteria</taxon>
        <taxon>Bacillati</taxon>
        <taxon>Actinomycetota</taxon>
        <taxon>Actinomycetes</taxon>
        <taxon>Micromonosporales</taxon>
        <taxon>Micromonosporaceae</taxon>
        <taxon>Micromonospora</taxon>
    </lineage>
</organism>
<name>A0ABS1ULM2_9ACTN</name>
<dbReference type="InterPro" id="IPR019595">
    <property type="entry name" value="DUF2470"/>
</dbReference>
<dbReference type="EMBL" id="JAETXL010000003">
    <property type="protein sequence ID" value="MBL6276548.1"/>
    <property type="molecule type" value="Genomic_DNA"/>
</dbReference>
<evidence type="ECO:0000313" key="3">
    <source>
        <dbReference type="Proteomes" id="UP000661193"/>
    </source>
</evidence>
<accession>A0ABS1ULM2</accession>
<keyword evidence="3" id="KW-1185">Reference proteome</keyword>
<dbReference type="SUPFAM" id="SSF50475">
    <property type="entry name" value="FMN-binding split barrel"/>
    <property type="match status" value="1"/>
</dbReference>